<gene>
    <name evidence="2" type="ORF">SKAU_G00151840</name>
</gene>
<dbReference type="OrthoDB" id="8887905at2759"/>
<dbReference type="EMBL" id="JAINUF010000005">
    <property type="protein sequence ID" value="KAJ8358659.1"/>
    <property type="molecule type" value="Genomic_DNA"/>
</dbReference>
<reference evidence="2" key="1">
    <citation type="journal article" date="2023" name="Science">
        <title>Genome structures resolve the early diversification of teleost fishes.</title>
        <authorList>
            <person name="Parey E."/>
            <person name="Louis A."/>
            <person name="Montfort J."/>
            <person name="Bouchez O."/>
            <person name="Roques C."/>
            <person name="Iampietro C."/>
            <person name="Lluch J."/>
            <person name="Castinel A."/>
            <person name="Donnadieu C."/>
            <person name="Desvignes T."/>
            <person name="Floi Bucao C."/>
            <person name="Jouanno E."/>
            <person name="Wen M."/>
            <person name="Mejri S."/>
            <person name="Dirks R."/>
            <person name="Jansen H."/>
            <person name="Henkel C."/>
            <person name="Chen W.J."/>
            <person name="Zahm M."/>
            <person name="Cabau C."/>
            <person name="Klopp C."/>
            <person name="Thompson A.W."/>
            <person name="Robinson-Rechavi M."/>
            <person name="Braasch I."/>
            <person name="Lecointre G."/>
            <person name="Bobe J."/>
            <person name="Postlethwait J.H."/>
            <person name="Berthelot C."/>
            <person name="Roest Crollius H."/>
            <person name="Guiguen Y."/>
        </authorList>
    </citation>
    <scope>NUCLEOTIDE SEQUENCE</scope>
    <source>
        <strain evidence="2">WJC10195</strain>
    </source>
</reference>
<dbReference type="Proteomes" id="UP001152622">
    <property type="component" value="Chromosome 5"/>
</dbReference>
<comment type="caution">
    <text evidence="2">The sequence shown here is derived from an EMBL/GenBank/DDBJ whole genome shotgun (WGS) entry which is preliminary data.</text>
</comment>
<feature type="region of interest" description="Disordered" evidence="1">
    <location>
        <begin position="1"/>
        <end position="20"/>
    </location>
</feature>
<name>A0A9Q1FH45_SYNKA</name>
<proteinExistence type="predicted"/>
<evidence type="ECO:0000313" key="3">
    <source>
        <dbReference type="Proteomes" id="UP001152622"/>
    </source>
</evidence>
<keyword evidence="3" id="KW-1185">Reference proteome</keyword>
<sequence length="115" mass="13061">MQSHPSELSSHSLAKGKLQDQETCQAAPLKTIFSQKYFADTQQEILGMQRRILAAGAEDITEIGPCQNTEELQQLDKELENKEKRTNMQVRADLWTGLGHLQSCEKQPLHNRVSR</sequence>
<organism evidence="2 3">
    <name type="scientific">Synaphobranchus kaupii</name>
    <name type="common">Kaup's arrowtooth eel</name>
    <dbReference type="NCBI Taxonomy" id="118154"/>
    <lineage>
        <taxon>Eukaryota</taxon>
        <taxon>Metazoa</taxon>
        <taxon>Chordata</taxon>
        <taxon>Craniata</taxon>
        <taxon>Vertebrata</taxon>
        <taxon>Euteleostomi</taxon>
        <taxon>Actinopterygii</taxon>
        <taxon>Neopterygii</taxon>
        <taxon>Teleostei</taxon>
        <taxon>Anguilliformes</taxon>
        <taxon>Synaphobranchidae</taxon>
        <taxon>Synaphobranchus</taxon>
    </lineage>
</organism>
<protein>
    <submittedName>
        <fullName evidence="2">Uncharacterized protein</fullName>
    </submittedName>
</protein>
<evidence type="ECO:0000313" key="2">
    <source>
        <dbReference type="EMBL" id="KAJ8358659.1"/>
    </source>
</evidence>
<dbReference type="AlphaFoldDB" id="A0A9Q1FH45"/>
<feature type="compositionally biased region" description="Polar residues" evidence="1">
    <location>
        <begin position="1"/>
        <end position="12"/>
    </location>
</feature>
<accession>A0A9Q1FH45</accession>
<evidence type="ECO:0000256" key="1">
    <source>
        <dbReference type="SAM" id="MobiDB-lite"/>
    </source>
</evidence>